<dbReference type="Antibodypedia" id="63335">
    <property type="antibodies" value="48 antibodies from 14 providers"/>
</dbReference>
<dbReference type="MGI" id="MGI:1928141">
    <property type="gene designation" value="Mrps14"/>
</dbReference>
<dbReference type="GeneTree" id="ENSGT00390000015663"/>
<dbReference type="ExpressionAtlas" id="M0QWY3">
    <property type="expression patterns" value="baseline and differential"/>
</dbReference>
<dbReference type="VEuPathDB" id="HostDB:ENSMUSG00000058267"/>
<gene>
    <name evidence="1 2" type="primary">Mrps14</name>
</gene>
<name>M0QWY3_MOUSE</name>
<protein>
    <submittedName>
        <fullName evidence="1">Mitochondrial ribosomal protein S14</fullName>
    </submittedName>
</protein>
<dbReference type="HOGENOM" id="CLU_3224373_0_0_1"/>
<dbReference type="Ensembl" id="ENSMUST00000078878.14">
    <property type="protein sequence ID" value="ENSMUSP00000138072.2"/>
    <property type="gene ID" value="ENSMUSG00000058267.14"/>
</dbReference>
<sequence>MAASVLGSLLRTFRQDNPCLSFLGSSSISVRSSSRLLCRLENVA</sequence>
<proteinExistence type="predicted"/>
<evidence type="ECO:0000313" key="1">
    <source>
        <dbReference type="Ensembl" id="ENSMUSP00000138072.2"/>
    </source>
</evidence>
<dbReference type="AlphaFoldDB" id="M0QWY3"/>
<evidence type="ECO:0000313" key="2">
    <source>
        <dbReference type="MGI" id="MGI:1928141"/>
    </source>
</evidence>
<organism evidence="1 3">
    <name type="scientific">Mus musculus</name>
    <name type="common">Mouse</name>
    <dbReference type="NCBI Taxonomy" id="10090"/>
    <lineage>
        <taxon>Eukaryota</taxon>
        <taxon>Metazoa</taxon>
        <taxon>Chordata</taxon>
        <taxon>Craniata</taxon>
        <taxon>Vertebrata</taxon>
        <taxon>Euteleostomi</taxon>
        <taxon>Mammalia</taxon>
        <taxon>Eutheria</taxon>
        <taxon>Euarchontoglires</taxon>
        <taxon>Glires</taxon>
        <taxon>Rodentia</taxon>
        <taxon>Myomorpha</taxon>
        <taxon>Muroidea</taxon>
        <taxon>Muridae</taxon>
        <taxon>Murinae</taxon>
        <taxon>Mus</taxon>
        <taxon>Mus</taxon>
    </lineage>
</organism>
<keyword evidence="3" id="KW-1185">Reference proteome</keyword>
<reference evidence="1 3" key="2">
    <citation type="journal article" date="2011" name="PLoS Biol.">
        <title>Modernizing reference genome assemblies.</title>
        <authorList>
            <person name="Church D.M."/>
            <person name="Schneider V.A."/>
            <person name="Graves T."/>
            <person name="Auger K."/>
            <person name="Cunningham F."/>
            <person name="Bouk N."/>
            <person name="Chen H.C."/>
            <person name="Agarwala R."/>
            <person name="McLaren W.M."/>
            <person name="Ritchie G.R."/>
            <person name="Albracht D."/>
            <person name="Kremitzki M."/>
            <person name="Rock S."/>
            <person name="Kotkiewicz H."/>
            <person name="Kremitzki C."/>
            <person name="Wollam A."/>
            <person name="Trani L."/>
            <person name="Fulton L."/>
            <person name="Fulton R."/>
            <person name="Matthews L."/>
            <person name="Whitehead S."/>
            <person name="Chow W."/>
            <person name="Torrance J."/>
            <person name="Dunn M."/>
            <person name="Harden G."/>
            <person name="Threadgold G."/>
            <person name="Wood J."/>
            <person name="Collins J."/>
            <person name="Heath P."/>
            <person name="Griffiths G."/>
            <person name="Pelan S."/>
            <person name="Grafham D."/>
            <person name="Eichler E.E."/>
            <person name="Weinstock G."/>
            <person name="Mardis E.R."/>
            <person name="Wilson R.K."/>
            <person name="Howe K."/>
            <person name="Flicek P."/>
            <person name="Hubbard T."/>
        </authorList>
    </citation>
    <scope>NUCLEOTIDE SEQUENCE [LARGE SCALE GENOMIC DNA]</scope>
    <source>
        <strain evidence="1 3">C57BL/6J</strain>
    </source>
</reference>
<dbReference type="Bgee" id="ENSMUSG00000058267">
    <property type="expression patterns" value="Expressed in facial nucleus and 257 other cell types or tissues"/>
</dbReference>
<reference evidence="1 3" key="1">
    <citation type="journal article" date="2009" name="PLoS Biol.">
        <title>Lineage-specific biology revealed by a finished genome assembly of the mouse.</title>
        <authorList>
            <consortium name="Mouse Genome Sequencing Consortium"/>
            <person name="Church D.M."/>
            <person name="Goodstadt L."/>
            <person name="Hillier L.W."/>
            <person name="Zody M.C."/>
            <person name="Goldstein S."/>
            <person name="She X."/>
            <person name="Bult C.J."/>
            <person name="Agarwala R."/>
            <person name="Cherry J.L."/>
            <person name="DiCuccio M."/>
            <person name="Hlavina W."/>
            <person name="Kapustin Y."/>
            <person name="Meric P."/>
            <person name="Maglott D."/>
            <person name="Birtle Z."/>
            <person name="Marques A.C."/>
            <person name="Graves T."/>
            <person name="Zhou S."/>
            <person name="Teague B."/>
            <person name="Potamousis K."/>
            <person name="Churas C."/>
            <person name="Place M."/>
            <person name="Herschleb J."/>
            <person name="Runnheim R."/>
            <person name="Forrest D."/>
            <person name="Amos-Landgraf J."/>
            <person name="Schwartz D.C."/>
            <person name="Cheng Z."/>
            <person name="Lindblad-Toh K."/>
            <person name="Eichler E.E."/>
            <person name="Ponting C.P."/>
        </authorList>
    </citation>
    <scope>NUCLEOTIDE SEQUENCE [LARGE SCALE GENOMIC DNA]</scope>
    <source>
        <strain evidence="1 3">C57BL/6J</strain>
    </source>
</reference>
<dbReference type="Proteomes" id="UP000000589">
    <property type="component" value="Chromosome 1"/>
</dbReference>
<reference evidence="1" key="4">
    <citation type="submission" date="2025-09" db="UniProtKB">
        <authorList>
            <consortium name="Ensembl"/>
        </authorList>
    </citation>
    <scope>IDENTIFICATION</scope>
    <source>
        <strain evidence="1">C57BL/6J</strain>
    </source>
</reference>
<accession>M0QWY3</accession>
<evidence type="ECO:0000313" key="3">
    <source>
        <dbReference type="Proteomes" id="UP000000589"/>
    </source>
</evidence>
<dbReference type="AGR" id="MGI:1928141"/>
<reference evidence="1" key="3">
    <citation type="submission" date="2025-08" db="UniProtKB">
        <authorList>
            <consortium name="Ensembl"/>
        </authorList>
    </citation>
    <scope>IDENTIFICATION</scope>
    <source>
        <strain evidence="1">C57BL/6J</strain>
    </source>
</reference>